<dbReference type="RefSeq" id="WP_084566443.1">
    <property type="nucleotide sequence ID" value="NZ_FTOI01000003.1"/>
</dbReference>
<keyword evidence="2" id="KW-1133">Transmembrane helix</keyword>
<dbReference type="PROSITE" id="PS51257">
    <property type="entry name" value="PROKAR_LIPOPROTEIN"/>
    <property type="match status" value="1"/>
</dbReference>
<gene>
    <name evidence="3" type="ORF">SAMN05421789_103261</name>
</gene>
<accession>A0A1N7KL58</accession>
<keyword evidence="1" id="KW-0175">Coiled coil</keyword>
<dbReference type="InterPro" id="IPR011990">
    <property type="entry name" value="TPR-like_helical_dom_sf"/>
</dbReference>
<dbReference type="Gene3D" id="1.25.40.10">
    <property type="entry name" value="Tetratricopeptide repeat domain"/>
    <property type="match status" value="2"/>
</dbReference>
<dbReference type="STRING" id="713588.SAMN05421789_103261"/>
<feature type="coiled-coil region" evidence="1">
    <location>
        <begin position="311"/>
        <end position="338"/>
    </location>
</feature>
<dbReference type="SUPFAM" id="SSF55874">
    <property type="entry name" value="ATPase domain of HSP90 chaperone/DNA topoisomerase II/histidine kinase"/>
    <property type="match status" value="1"/>
</dbReference>
<dbReference type="OrthoDB" id="943406at2"/>
<reference evidence="4" key="1">
    <citation type="submission" date="2017-01" db="EMBL/GenBank/DDBJ databases">
        <authorList>
            <person name="Varghese N."/>
            <person name="Submissions S."/>
        </authorList>
    </citation>
    <scope>NUCLEOTIDE SEQUENCE [LARGE SCALE GENOMIC DNA]</scope>
    <source>
        <strain evidence="4">DSM 23145</strain>
    </source>
</reference>
<keyword evidence="2" id="KW-0472">Membrane</keyword>
<dbReference type="AlphaFoldDB" id="A0A1N7KL58"/>
<dbReference type="Gene3D" id="3.30.565.10">
    <property type="entry name" value="Histidine kinase-like ATPase, C-terminal domain"/>
    <property type="match status" value="1"/>
</dbReference>
<protein>
    <submittedName>
        <fullName evidence="3">Uncharacterized protein</fullName>
    </submittedName>
</protein>
<dbReference type="InterPro" id="IPR036890">
    <property type="entry name" value="HATPase_C_sf"/>
</dbReference>
<evidence type="ECO:0000256" key="1">
    <source>
        <dbReference type="SAM" id="Coils"/>
    </source>
</evidence>
<dbReference type="SUPFAM" id="SSF48452">
    <property type="entry name" value="TPR-like"/>
    <property type="match status" value="1"/>
</dbReference>
<feature type="transmembrane region" description="Helical" evidence="2">
    <location>
        <begin position="334"/>
        <end position="354"/>
    </location>
</feature>
<sequence length="560" mass="64444">MKLKIYLLLILFFLVSCKKEIIEPAKTENKFYDKAYDFLSTGEKDSAFIYFNLAQNTFSQNKDSARIGNSMVNMAILQSEAGDYYGSQETSLGAIKYLNKKEEKLYPILYSNYNNLGITSRNLGDYKNAVLFYDNAIAFATSQSEINTCLNNKAICYKFLENYSASLQIFKDVFKNIDPVKDQKGYARIVDNLAFVKFLQNKNYDAEMDMNAALKIREKAEDLWGQNASHSHLSDYFADKSIEKSLFHAHRMYEISKKIKSPDDQLEALQKLVDLENPVHSKKYYKIYVNLEDSLTNVRNKAKNQFALIRYDSEKNRVDLLKAEAKNIENRYQILQRNIALGAVFLAFIFAVFWNRKRKERLKQEKIFEVKNTALKYSKKVHDVVSNGIYQVMSEIENTSEIDKEGLLDKLEIVYEKSRDISYEDLTGNADSDFKMQIANLTKSFSSETLKTIIIGNEEILWSKIPQDLKTDIKLILQELLVNTKKHSEAKKIILKFEIVANRLQIAYSDDGIGFTNNIEKKNGLQNVETRIFSQKGNLTFGETTGKGANVFISFPLKKG</sequence>
<evidence type="ECO:0000256" key="2">
    <source>
        <dbReference type="SAM" id="Phobius"/>
    </source>
</evidence>
<proteinExistence type="predicted"/>
<organism evidence="3 4">
    <name type="scientific">Kaistella chaponensis</name>
    <dbReference type="NCBI Taxonomy" id="713588"/>
    <lineage>
        <taxon>Bacteria</taxon>
        <taxon>Pseudomonadati</taxon>
        <taxon>Bacteroidota</taxon>
        <taxon>Flavobacteriia</taxon>
        <taxon>Flavobacteriales</taxon>
        <taxon>Weeksellaceae</taxon>
        <taxon>Chryseobacterium group</taxon>
        <taxon>Kaistella</taxon>
    </lineage>
</organism>
<name>A0A1N7KL58_9FLAO</name>
<dbReference type="Proteomes" id="UP000185839">
    <property type="component" value="Unassembled WGS sequence"/>
</dbReference>
<dbReference type="EMBL" id="FTOI01000003">
    <property type="protein sequence ID" value="SIS62351.1"/>
    <property type="molecule type" value="Genomic_DNA"/>
</dbReference>
<keyword evidence="4" id="KW-1185">Reference proteome</keyword>
<evidence type="ECO:0000313" key="4">
    <source>
        <dbReference type="Proteomes" id="UP000185839"/>
    </source>
</evidence>
<evidence type="ECO:0000313" key="3">
    <source>
        <dbReference type="EMBL" id="SIS62351.1"/>
    </source>
</evidence>
<keyword evidence="2" id="KW-0812">Transmembrane</keyword>